<dbReference type="Proteomes" id="UP001177140">
    <property type="component" value="Unassembled WGS sequence"/>
</dbReference>
<comment type="caution">
    <text evidence="2">The sequence shown here is derived from an EMBL/GenBank/DDBJ whole genome shotgun (WGS) entry which is preliminary data.</text>
</comment>
<keyword evidence="3" id="KW-1185">Reference proteome</keyword>
<reference evidence="2" key="1">
    <citation type="submission" date="2022-03" db="EMBL/GenBank/DDBJ databases">
        <title>A functionally conserved STORR gene fusion in Papaver species that diverged 16.8 million years ago.</title>
        <authorList>
            <person name="Catania T."/>
        </authorList>
    </citation>
    <scope>NUCLEOTIDE SEQUENCE</scope>
    <source>
        <strain evidence="2">S-191538</strain>
    </source>
</reference>
<feature type="compositionally biased region" description="Basic and acidic residues" evidence="1">
    <location>
        <begin position="26"/>
        <end position="47"/>
    </location>
</feature>
<evidence type="ECO:0000256" key="1">
    <source>
        <dbReference type="SAM" id="MobiDB-lite"/>
    </source>
</evidence>
<evidence type="ECO:0000313" key="2">
    <source>
        <dbReference type="EMBL" id="MCL7050542.1"/>
    </source>
</evidence>
<feature type="compositionally biased region" description="Basic and acidic residues" evidence="1">
    <location>
        <begin position="76"/>
        <end position="98"/>
    </location>
</feature>
<feature type="compositionally biased region" description="Low complexity" evidence="1">
    <location>
        <begin position="213"/>
        <end position="234"/>
    </location>
</feature>
<evidence type="ECO:0000313" key="3">
    <source>
        <dbReference type="Proteomes" id="UP001177140"/>
    </source>
</evidence>
<feature type="compositionally biased region" description="Basic and acidic residues" evidence="1">
    <location>
        <begin position="55"/>
        <end position="69"/>
    </location>
</feature>
<dbReference type="AlphaFoldDB" id="A0AA41VZT9"/>
<gene>
    <name evidence="2" type="ORF">MKW94_009397</name>
</gene>
<feature type="compositionally biased region" description="Polar residues" evidence="1">
    <location>
        <begin position="99"/>
        <end position="119"/>
    </location>
</feature>
<feature type="compositionally biased region" description="Low complexity" evidence="1">
    <location>
        <begin position="129"/>
        <end position="141"/>
    </location>
</feature>
<dbReference type="PANTHER" id="PTHR34660">
    <property type="entry name" value="MYB-LIKE PROTEIN X"/>
    <property type="match status" value="1"/>
</dbReference>
<protein>
    <submittedName>
        <fullName evidence="2">Uncharacterized protein</fullName>
    </submittedName>
</protein>
<proteinExistence type="predicted"/>
<dbReference type="PANTHER" id="PTHR34660:SF7">
    <property type="entry name" value="DNA LIGASE-LIKE PROTEIN"/>
    <property type="match status" value="1"/>
</dbReference>
<dbReference type="EMBL" id="JAJJMA010329027">
    <property type="protein sequence ID" value="MCL7050542.1"/>
    <property type="molecule type" value="Genomic_DNA"/>
</dbReference>
<sequence length="316" mass="35635">MSRCFPYPPPGYEVKNGVLDLDLLESIKRESEKIKKERKERKKEKSREKKHKKDKTKESGDSQKKERSHEKRHKSDAKAGDSLKRKEPESEQLEKSCLTEEQGQPANTQNLYDSSDSTLNSNKRKRHSSPSPSLSDVSRSSGNSVLIKLPLQKHKDTQLPTSNEQVCSVSGRTEIITIARDEFPSLRACKQSCSTSGRNELHAQDVHVPTPPSSSSKSAAPSSAKPSSGSKSAPRGIDLQFRDLIENWVPPTLQIYQTDFDDQEWLFEMKPQRRHEAKRLKPSSNDVDLCRGSSGWPRACYLPAADIYALPYTVPF</sequence>
<organism evidence="2 3">
    <name type="scientific">Papaver nudicaule</name>
    <name type="common">Iceland poppy</name>
    <dbReference type="NCBI Taxonomy" id="74823"/>
    <lineage>
        <taxon>Eukaryota</taxon>
        <taxon>Viridiplantae</taxon>
        <taxon>Streptophyta</taxon>
        <taxon>Embryophyta</taxon>
        <taxon>Tracheophyta</taxon>
        <taxon>Spermatophyta</taxon>
        <taxon>Magnoliopsida</taxon>
        <taxon>Ranunculales</taxon>
        <taxon>Papaveraceae</taxon>
        <taxon>Papaveroideae</taxon>
        <taxon>Papaver</taxon>
    </lineage>
</organism>
<name>A0AA41VZT9_PAPNU</name>
<feature type="compositionally biased region" description="Polar residues" evidence="1">
    <location>
        <begin position="158"/>
        <end position="167"/>
    </location>
</feature>
<accession>A0AA41VZT9</accession>
<feature type="region of interest" description="Disordered" evidence="1">
    <location>
        <begin position="26"/>
        <end position="167"/>
    </location>
</feature>
<feature type="region of interest" description="Disordered" evidence="1">
    <location>
        <begin position="200"/>
        <end position="235"/>
    </location>
</feature>